<gene>
    <name evidence="2" type="primary">LOC4813572</name>
</gene>
<organism evidence="1 2">
    <name type="scientific">Drosophila pseudoobscura pseudoobscura</name>
    <name type="common">Fruit fly</name>
    <dbReference type="NCBI Taxonomy" id="46245"/>
    <lineage>
        <taxon>Eukaryota</taxon>
        <taxon>Metazoa</taxon>
        <taxon>Ecdysozoa</taxon>
        <taxon>Arthropoda</taxon>
        <taxon>Hexapoda</taxon>
        <taxon>Insecta</taxon>
        <taxon>Pterygota</taxon>
        <taxon>Neoptera</taxon>
        <taxon>Endopterygota</taxon>
        <taxon>Diptera</taxon>
        <taxon>Brachycera</taxon>
        <taxon>Muscomorpha</taxon>
        <taxon>Ephydroidea</taxon>
        <taxon>Drosophilidae</taxon>
        <taxon>Drosophila</taxon>
        <taxon>Sophophora</taxon>
    </lineage>
</organism>
<reference evidence="2" key="1">
    <citation type="submission" date="2025-08" db="UniProtKB">
        <authorList>
            <consortium name="RefSeq"/>
        </authorList>
    </citation>
    <scope>IDENTIFICATION</scope>
    <source>
        <strain evidence="2">MV-25-SWS-2005</strain>
        <tissue evidence="2">Whole body</tissue>
    </source>
</reference>
<dbReference type="AlphaFoldDB" id="Q2M009"/>
<accession>Q2M009</accession>
<protein>
    <submittedName>
        <fullName evidence="2">Uncharacterized protein</fullName>
    </submittedName>
</protein>
<dbReference type="KEGG" id="dpo:4813572"/>
<dbReference type="Pfam" id="PF02448">
    <property type="entry name" value="L71"/>
    <property type="match status" value="1"/>
</dbReference>
<evidence type="ECO:0000313" key="2">
    <source>
        <dbReference type="RefSeq" id="XP_001353614.2"/>
    </source>
</evidence>
<keyword evidence="1" id="KW-1185">Reference proteome</keyword>
<dbReference type="Proteomes" id="UP000001819">
    <property type="component" value="Chromosome X"/>
</dbReference>
<accession>A0A6I8UD71</accession>
<proteinExistence type="predicted"/>
<dbReference type="GeneID" id="4813572"/>
<dbReference type="RefSeq" id="XP_001353614.2">
    <property type="nucleotide sequence ID" value="XM_001353578.4"/>
</dbReference>
<dbReference type="Bgee" id="FBgn0080280">
    <property type="expression patterns" value="Expressed in male reproductive system"/>
</dbReference>
<sequence length="100" mass="11527">MNINIVLALFVVLCLTLISGQRDDCEALRRACETCSSSLNNPSDRNLPTLNAECRRKTRNTWIWRNVNRCELTRLNCIGSNRRMNCADIAELARMQRVRT</sequence>
<dbReference type="InterPro" id="IPR003475">
    <property type="entry name" value="Insect_Unk"/>
</dbReference>
<evidence type="ECO:0000313" key="1">
    <source>
        <dbReference type="Proteomes" id="UP000001819"/>
    </source>
</evidence>
<dbReference type="InParanoid" id="Q2M009"/>
<dbReference type="HOGENOM" id="CLU_150248_0_0_1"/>
<dbReference type="OMA" id="RTKTRNN"/>
<name>Q2M009_DROPS</name>
<dbReference type="FunCoup" id="Q2M009">
    <property type="interactions" value="52"/>
</dbReference>